<protein>
    <submittedName>
        <fullName evidence="2">Uncharacterized protein</fullName>
    </submittedName>
</protein>
<feature type="non-terminal residue" evidence="2">
    <location>
        <position position="53"/>
    </location>
</feature>
<evidence type="ECO:0000313" key="2">
    <source>
        <dbReference type="EMBL" id="CEK49123.1"/>
    </source>
</evidence>
<feature type="signal peptide" evidence="1">
    <location>
        <begin position="1"/>
        <end position="20"/>
    </location>
</feature>
<sequence length="53" mass="5833">MRLCILFWLTSFTFAPRGDGEVSDPPSELFLDAGLPLTGVSLYTLTPVTQETK</sequence>
<proteinExistence type="predicted"/>
<name>A0A0B6XZ33_9EUPU</name>
<keyword evidence="1" id="KW-0732">Signal</keyword>
<feature type="chain" id="PRO_5002126224" evidence="1">
    <location>
        <begin position="21"/>
        <end position="53"/>
    </location>
</feature>
<organism evidence="2">
    <name type="scientific">Arion vulgaris</name>
    <dbReference type="NCBI Taxonomy" id="1028688"/>
    <lineage>
        <taxon>Eukaryota</taxon>
        <taxon>Metazoa</taxon>
        <taxon>Spiralia</taxon>
        <taxon>Lophotrochozoa</taxon>
        <taxon>Mollusca</taxon>
        <taxon>Gastropoda</taxon>
        <taxon>Heterobranchia</taxon>
        <taxon>Euthyneura</taxon>
        <taxon>Panpulmonata</taxon>
        <taxon>Eupulmonata</taxon>
        <taxon>Stylommatophora</taxon>
        <taxon>Helicina</taxon>
        <taxon>Arionoidea</taxon>
        <taxon>Arionidae</taxon>
        <taxon>Arion</taxon>
    </lineage>
</organism>
<accession>A0A0B6XZ33</accession>
<reference evidence="2" key="1">
    <citation type="submission" date="2014-12" db="EMBL/GenBank/DDBJ databases">
        <title>Insight into the proteome of Arion vulgaris.</title>
        <authorList>
            <person name="Aradska J."/>
            <person name="Bulat T."/>
            <person name="Smidak R."/>
            <person name="Sarate P."/>
            <person name="Gangsoo J."/>
            <person name="Sialana F."/>
            <person name="Bilban M."/>
            <person name="Lubec G."/>
        </authorList>
    </citation>
    <scope>NUCLEOTIDE SEQUENCE</scope>
    <source>
        <tissue evidence="2">Skin</tissue>
    </source>
</reference>
<evidence type="ECO:0000256" key="1">
    <source>
        <dbReference type="SAM" id="SignalP"/>
    </source>
</evidence>
<dbReference type="EMBL" id="HACG01002258">
    <property type="protein sequence ID" value="CEK49123.1"/>
    <property type="molecule type" value="Transcribed_RNA"/>
</dbReference>
<dbReference type="AlphaFoldDB" id="A0A0B6XZ33"/>
<gene>
    <name evidence="2" type="primary">ORF6499</name>
</gene>